<dbReference type="AlphaFoldDB" id="A0A060S7E2"/>
<dbReference type="Gene3D" id="3.40.50.12020">
    <property type="entry name" value="Uncharacterised protein family UPF0261, NN domain"/>
    <property type="match status" value="1"/>
</dbReference>
<dbReference type="InterPro" id="IPR056778">
    <property type="entry name" value="UPF0261_C"/>
</dbReference>
<gene>
    <name evidence="3" type="ORF">BN946_scf184999.g43</name>
</gene>
<feature type="domain" description="UPF0261" evidence="2">
    <location>
        <begin position="204"/>
        <end position="434"/>
    </location>
</feature>
<feature type="domain" description="UPF0261" evidence="1">
    <location>
        <begin position="5"/>
        <end position="184"/>
    </location>
</feature>
<dbReference type="EMBL" id="CCBP010000081">
    <property type="protein sequence ID" value="CDO70402.1"/>
    <property type="molecule type" value="Genomic_DNA"/>
</dbReference>
<dbReference type="CDD" id="cd15488">
    <property type="entry name" value="Tm-1-like"/>
    <property type="match status" value="1"/>
</dbReference>
<dbReference type="HOGENOM" id="CLU_036813_1_0_1"/>
<dbReference type="InterPro" id="IPR008322">
    <property type="entry name" value="UPF0261"/>
</dbReference>
<dbReference type="PANTHER" id="PTHR31862">
    <property type="entry name" value="UPF0261 DOMAIN PROTEIN (AFU_ORTHOLOGUE AFUA_1G10120)"/>
    <property type="match status" value="1"/>
</dbReference>
<comment type="caution">
    <text evidence="3">The sequence shown here is derived from an EMBL/GenBank/DDBJ whole genome shotgun (WGS) entry which is preliminary data.</text>
</comment>
<name>A0A060S7E2_PYCCI</name>
<dbReference type="InterPro" id="IPR044122">
    <property type="entry name" value="UPF0261_N"/>
</dbReference>
<proteinExistence type="predicted"/>
<accession>A0A060S7E2</accession>
<dbReference type="Pfam" id="PF23189">
    <property type="entry name" value="UPF0261_C"/>
    <property type="match status" value="1"/>
</dbReference>
<dbReference type="InterPro" id="IPR051353">
    <property type="entry name" value="Tobamovirus_resist_UPF0261"/>
</dbReference>
<dbReference type="OrthoDB" id="10264588at2759"/>
<dbReference type="Gene3D" id="3.40.50.12030">
    <property type="entry name" value="Uncharacterised protein family UPF0261, NC domain"/>
    <property type="match status" value="1"/>
</dbReference>
<dbReference type="OMA" id="RIAITMF"/>
<dbReference type="Pfam" id="PF06792">
    <property type="entry name" value="UPF0261"/>
    <property type="match status" value="1"/>
</dbReference>
<dbReference type="Proteomes" id="UP000029665">
    <property type="component" value="Unassembled WGS sequence"/>
</dbReference>
<evidence type="ECO:0000313" key="4">
    <source>
        <dbReference type="Proteomes" id="UP000029665"/>
    </source>
</evidence>
<keyword evidence="4" id="KW-1185">Reference proteome</keyword>
<evidence type="ECO:0000259" key="1">
    <source>
        <dbReference type="Pfam" id="PF06792"/>
    </source>
</evidence>
<organism evidence="3 4">
    <name type="scientific">Pycnoporus cinnabarinus</name>
    <name type="common">Cinnabar-red polypore</name>
    <name type="synonym">Trametes cinnabarina</name>
    <dbReference type="NCBI Taxonomy" id="5643"/>
    <lineage>
        <taxon>Eukaryota</taxon>
        <taxon>Fungi</taxon>
        <taxon>Dikarya</taxon>
        <taxon>Basidiomycota</taxon>
        <taxon>Agaricomycotina</taxon>
        <taxon>Agaricomycetes</taxon>
        <taxon>Polyporales</taxon>
        <taxon>Polyporaceae</taxon>
        <taxon>Trametes</taxon>
    </lineage>
</organism>
<sequence>MNTPCIAILGTCDTKINELLYVRDRLINTGHVRVKLVDVGRTPSTHPAIDITQPTILAMSASPYKPSAPLDVSLLPRGELVKALSERAAPVIAALAATHELHGLIALGGSGGSALAAGVMRRLPLGFPKLLVSTMAAGDVGPFVGESDVAMLYSVVDIAGLNDILCPILDNAASAIAGMARAYQTRLNAEATASESPNGERKTKRIAITMFGVTTPAVTKARELLARYRCTPYIFHATGAGGRAMEALIEQGFFDGVLDLTTTELADELVGGVLSAGPHRLEAASRAGVPQVVSLGALDMVNFGPRASVPERFVRAGRRLHEHNSSVTLMRTTVAESEILGRIIAEKLMGAGKRAPTAGEKTEVWVPRGGVSVLDKQGQVFWDPDADDALVRALRRGLQEVRDDGHKIRVVEREEDINHPAFVEGMVQSLVQLMKLEPVMHNRSEDEKGAHL</sequence>
<evidence type="ECO:0000313" key="3">
    <source>
        <dbReference type="EMBL" id="CDO70402.1"/>
    </source>
</evidence>
<reference evidence="3" key="1">
    <citation type="submission" date="2014-01" db="EMBL/GenBank/DDBJ databases">
        <title>The genome of the white-rot fungus Pycnoporus cinnabarinus: a basidiomycete model with a versatile arsenal for lignocellulosic biomass breakdown.</title>
        <authorList>
            <person name="Levasseur A."/>
            <person name="Lomascolo A."/>
            <person name="Ruiz-Duenas F.J."/>
            <person name="Uzan E."/>
            <person name="Piumi F."/>
            <person name="Kues U."/>
            <person name="Ram A.F.J."/>
            <person name="Murat C."/>
            <person name="Haon M."/>
            <person name="Benoit I."/>
            <person name="Arfi Y."/>
            <person name="Chevret D."/>
            <person name="Drula E."/>
            <person name="Kwon M.J."/>
            <person name="Gouret P."/>
            <person name="Lesage-Meessen L."/>
            <person name="Lombard V."/>
            <person name="Mariette J."/>
            <person name="Noirot C."/>
            <person name="Park J."/>
            <person name="Patyshakuliyeva A."/>
            <person name="Wieneger R.A.B."/>
            <person name="Wosten H.A.B."/>
            <person name="Martin F."/>
            <person name="Coutinho P.M."/>
            <person name="de Vries R."/>
            <person name="Martinez A.T."/>
            <person name="Klopp C."/>
            <person name="Pontarotti P."/>
            <person name="Henrissat B."/>
            <person name="Record E."/>
        </authorList>
    </citation>
    <scope>NUCLEOTIDE SEQUENCE [LARGE SCALE GENOMIC DNA]</scope>
    <source>
        <strain evidence="3">BRFM137</strain>
    </source>
</reference>
<dbReference type="PIRSF" id="PIRSF033271">
    <property type="entry name" value="UCP033271"/>
    <property type="match status" value="1"/>
</dbReference>
<protein>
    <submittedName>
        <fullName evidence="3">Uncharacterized protein</fullName>
    </submittedName>
</protein>
<dbReference type="PANTHER" id="PTHR31862:SF1">
    <property type="entry name" value="UPF0261 DOMAIN PROTEIN (AFU_ORTHOLOGUE AFUA_1G10120)"/>
    <property type="match status" value="1"/>
</dbReference>
<evidence type="ECO:0000259" key="2">
    <source>
        <dbReference type="Pfam" id="PF23189"/>
    </source>
</evidence>
<dbReference type="NCBIfam" id="NF002674">
    <property type="entry name" value="PRK02399.1-2"/>
    <property type="match status" value="1"/>
</dbReference>
<dbReference type="STRING" id="5643.A0A060S7E2"/>